<keyword evidence="1" id="KW-0732">Signal</keyword>
<reference evidence="2 3" key="1">
    <citation type="submission" date="2022-06" db="EMBL/GenBank/DDBJ databases">
        <title>Dyella sp. Sa strain:Sa Genome sequencing.</title>
        <authorList>
            <person name="Park S."/>
        </authorList>
    </citation>
    <scope>NUCLEOTIDE SEQUENCE [LARGE SCALE GENOMIC DNA]</scope>
    <source>
        <strain evidence="2 3">Sa</strain>
    </source>
</reference>
<dbReference type="Proteomes" id="UP001204615">
    <property type="component" value="Unassembled WGS sequence"/>
</dbReference>
<keyword evidence="3" id="KW-1185">Reference proteome</keyword>
<name>A0ABT1F4Y1_9GAMM</name>
<dbReference type="EMBL" id="JAMZEK010000001">
    <property type="protein sequence ID" value="MCP1372447.1"/>
    <property type="molecule type" value="Genomic_DNA"/>
</dbReference>
<proteinExistence type="predicted"/>
<feature type="signal peptide" evidence="1">
    <location>
        <begin position="1"/>
        <end position="22"/>
    </location>
</feature>
<organism evidence="2 3">
    <name type="scientific">Dyella lutea</name>
    <dbReference type="NCBI Taxonomy" id="2950441"/>
    <lineage>
        <taxon>Bacteria</taxon>
        <taxon>Pseudomonadati</taxon>
        <taxon>Pseudomonadota</taxon>
        <taxon>Gammaproteobacteria</taxon>
        <taxon>Lysobacterales</taxon>
        <taxon>Rhodanobacteraceae</taxon>
        <taxon>Dyella</taxon>
    </lineage>
</organism>
<protein>
    <recommendedName>
        <fullName evidence="4">Outer membrane beta-barrel porin/alpha-amylase</fullName>
    </recommendedName>
</protein>
<evidence type="ECO:0000256" key="1">
    <source>
        <dbReference type="SAM" id="SignalP"/>
    </source>
</evidence>
<gene>
    <name evidence="2" type="ORF">NC595_00055</name>
</gene>
<dbReference type="RefSeq" id="WP_253564099.1">
    <property type="nucleotide sequence ID" value="NZ_JAMZEK010000001.1"/>
</dbReference>
<feature type="chain" id="PRO_5046978925" description="Outer membrane beta-barrel porin/alpha-amylase" evidence="1">
    <location>
        <begin position="23"/>
        <end position="219"/>
    </location>
</feature>
<evidence type="ECO:0000313" key="2">
    <source>
        <dbReference type="EMBL" id="MCP1372447.1"/>
    </source>
</evidence>
<accession>A0ABT1F4Y1</accession>
<evidence type="ECO:0000313" key="3">
    <source>
        <dbReference type="Proteomes" id="UP001204615"/>
    </source>
</evidence>
<comment type="caution">
    <text evidence="2">The sequence shown here is derived from an EMBL/GenBank/DDBJ whole genome shotgun (WGS) entry which is preliminary data.</text>
</comment>
<evidence type="ECO:0008006" key="4">
    <source>
        <dbReference type="Google" id="ProtNLM"/>
    </source>
</evidence>
<sequence length="219" mass="22085">MRRLAGTLVLASALLPSLAARAGASLLVDDAGTTPDGHCQLESWLRLAPTGAADASAVPACALGGVEYSLGGSVVSTATPAELSFGLKHTLRDVAEATPGFAVSVGSAWSGHAGAPGAAVANLIASLPVPGLGLVHLNAGWSVARRHAPAPTFGTGLEHPLGSHWLLLAEGYVQRGAGPAWQAGLRRTLGRSVTADLLMGTDPHGRWLTLGLNYSPGEG</sequence>